<dbReference type="Proteomes" id="UP000017836">
    <property type="component" value="Unassembled WGS sequence"/>
</dbReference>
<dbReference type="EMBL" id="KI395787">
    <property type="protein sequence ID" value="ERM97838.1"/>
    <property type="molecule type" value="Genomic_DNA"/>
</dbReference>
<sequence length="427" mass="48415">MSTSYASDCKELLNIPFEKFRGRHDSEIHLGKQWWEFTGVPHHAKRMIGGRAPHVSVSVGRRPSHRGKATVEEDGPGVSESVQRESSHPSTGGAGRSSGDAERVEHDTPNLGDGSAFSDEDTVPPQLYLTDEEWREQERERIRDAHERAMIEDELKAVRLLGASGMGPAIVDWLHHHLCSVARGACFLGGYSIFLQVWAWEHITIHRPLPGQSMPSFPMIHCWSYEVWDSERIPLRLYYSLFLDTQVVRELGLPQTSHEITSPWTPIMASTTDEGAYLREMAPWIEEWRTIEERDSIAEDFEHLRQNFDWVVAGCDFMRDELERVRAELERVQSNSATDECHEHKEDVKGLMDRCGRLSGLLLATGGNPSLADVNPYVRVPLPSSVRSQSQSWVYTQMTRGPRQVRLRLEGEASSRTAAVEYDSVSK</sequence>
<reference evidence="3" key="1">
    <citation type="journal article" date="2013" name="Science">
        <title>The Amborella genome and the evolution of flowering plants.</title>
        <authorList>
            <consortium name="Amborella Genome Project"/>
        </authorList>
    </citation>
    <scope>NUCLEOTIDE SEQUENCE [LARGE SCALE GENOMIC DNA]</scope>
</reference>
<feature type="compositionally biased region" description="Basic and acidic residues" evidence="1">
    <location>
        <begin position="99"/>
        <end position="108"/>
    </location>
</feature>
<name>W1NQS6_AMBTC</name>
<dbReference type="HOGENOM" id="CLU_643394_0_0_1"/>
<dbReference type="Gramene" id="ERM97838">
    <property type="protein sequence ID" value="ERM97838"/>
    <property type="gene ID" value="AMTR_s00118p00101010"/>
</dbReference>
<dbReference type="AlphaFoldDB" id="W1NQS6"/>
<accession>W1NQS6</accession>
<dbReference type="PANTHER" id="PTHR46033:SF1">
    <property type="entry name" value="PROTEIN MAIN-LIKE 2"/>
    <property type="match status" value="1"/>
</dbReference>
<dbReference type="GO" id="GO:0010073">
    <property type="term" value="P:meristem maintenance"/>
    <property type="evidence" value="ECO:0007669"/>
    <property type="project" value="InterPro"/>
</dbReference>
<protein>
    <recommendedName>
        <fullName evidence="4">Aminotransferase-like plant mobile domain-containing protein</fullName>
    </recommendedName>
</protein>
<organism evidence="2 3">
    <name type="scientific">Amborella trichopoda</name>
    <dbReference type="NCBI Taxonomy" id="13333"/>
    <lineage>
        <taxon>Eukaryota</taxon>
        <taxon>Viridiplantae</taxon>
        <taxon>Streptophyta</taxon>
        <taxon>Embryophyta</taxon>
        <taxon>Tracheophyta</taxon>
        <taxon>Spermatophyta</taxon>
        <taxon>Magnoliopsida</taxon>
        <taxon>Amborellales</taxon>
        <taxon>Amborellaceae</taxon>
        <taxon>Amborella</taxon>
    </lineage>
</organism>
<feature type="region of interest" description="Disordered" evidence="1">
    <location>
        <begin position="49"/>
        <end position="123"/>
    </location>
</feature>
<gene>
    <name evidence="2" type="ORF">AMTR_s00118p00101010</name>
</gene>
<evidence type="ECO:0000313" key="3">
    <source>
        <dbReference type="Proteomes" id="UP000017836"/>
    </source>
</evidence>
<evidence type="ECO:0000256" key="1">
    <source>
        <dbReference type="SAM" id="MobiDB-lite"/>
    </source>
</evidence>
<feature type="non-terminal residue" evidence="2">
    <location>
        <position position="427"/>
    </location>
</feature>
<dbReference type="InterPro" id="IPR044824">
    <property type="entry name" value="MAIN-like"/>
</dbReference>
<proteinExistence type="predicted"/>
<keyword evidence="3" id="KW-1185">Reference proteome</keyword>
<dbReference type="PANTHER" id="PTHR46033">
    <property type="entry name" value="PROTEIN MAIN-LIKE 2"/>
    <property type="match status" value="1"/>
</dbReference>
<evidence type="ECO:0000313" key="2">
    <source>
        <dbReference type="EMBL" id="ERM97838.1"/>
    </source>
</evidence>
<evidence type="ECO:0008006" key="4">
    <source>
        <dbReference type="Google" id="ProtNLM"/>
    </source>
</evidence>